<evidence type="ECO:0000313" key="1">
    <source>
        <dbReference type="EMBL" id="EKU49952.1"/>
    </source>
</evidence>
<dbReference type="STRING" id="1229783.C273_03620"/>
<reference evidence="1 2" key="1">
    <citation type="journal article" date="2013" name="Genome Announc.">
        <title>Genome Sequence of Staphylococcus massiliensis Strain S46, Isolated from the Surface of Healthy Human Skin.</title>
        <authorList>
            <person name="Srivastav R."/>
            <person name="Singh A."/>
            <person name="Jangir P.K."/>
            <person name="Kumari C."/>
            <person name="Muduli S."/>
            <person name="Sharma R."/>
        </authorList>
    </citation>
    <scope>NUCLEOTIDE SEQUENCE [LARGE SCALE GENOMIC DNA]</scope>
    <source>
        <strain evidence="1 2">S46</strain>
    </source>
</reference>
<dbReference type="Proteomes" id="UP000009885">
    <property type="component" value="Unassembled WGS sequence"/>
</dbReference>
<dbReference type="SUPFAM" id="SSF159121">
    <property type="entry name" value="BC4932-like"/>
    <property type="match status" value="1"/>
</dbReference>
<dbReference type="InterPro" id="IPR036166">
    <property type="entry name" value="YxeA-like_sf"/>
</dbReference>
<dbReference type="PATRIC" id="fig|1229783.3.peg.729"/>
<name>K9B567_9STAP</name>
<dbReference type="AlphaFoldDB" id="K9B567"/>
<organism evidence="1 2">
    <name type="scientific">Staphylococcus massiliensis S46</name>
    <dbReference type="NCBI Taxonomy" id="1229783"/>
    <lineage>
        <taxon>Bacteria</taxon>
        <taxon>Bacillati</taxon>
        <taxon>Bacillota</taxon>
        <taxon>Bacilli</taxon>
        <taxon>Bacillales</taxon>
        <taxon>Staphylococcaceae</taxon>
        <taxon>Staphylococcus</taxon>
    </lineage>
</organism>
<protein>
    <submittedName>
        <fullName evidence="1">Uncharacterized protein</fullName>
    </submittedName>
</protein>
<sequence length="123" mass="14604">MKKFLIFIISIIVIGVILSFSLRHFNHFVDRLNPLEPRTKSYAKVPHTIQEEMKKLSDKALMNLQDYRNINIYDEKGIERTYHLDFEGHDPLGTYVVIDHKGLWVFSIEYIDKHTFKHQTGKE</sequence>
<gene>
    <name evidence="1" type="ORF">C273_03620</name>
</gene>
<keyword evidence="2" id="KW-1185">Reference proteome</keyword>
<evidence type="ECO:0000313" key="2">
    <source>
        <dbReference type="Proteomes" id="UP000009885"/>
    </source>
</evidence>
<proteinExistence type="predicted"/>
<comment type="caution">
    <text evidence="1">The sequence shown here is derived from an EMBL/GenBank/DDBJ whole genome shotgun (WGS) entry which is preliminary data.</text>
</comment>
<accession>K9B567</accession>
<dbReference type="RefSeq" id="WP_009382634.1">
    <property type="nucleotide sequence ID" value="NZ_AMSQ01000004.1"/>
</dbReference>
<dbReference type="eggNOG" id="COG5294">
    <property type="taxonomic scope" value="Bacteria"/>
</dbReference>
<dbReference type="EMBL" id="AMSQ01000004">
    <property type="protein sequence ID" value="EKU49952.1"/>
    <property type="molecule type" value="Genomic_DNA"/>
</dbReference>
<dbReference type="OrthoDB" id="2325008at2"/>